<dbReference type="Gene3D" id="1.10.357.10">
    <property type="entry name" value="Tetracycline Repressor, domain 2"/>
    <property type="match status" value="1"/>
</dbReference>
<evidence type="ECO:0000256" key="5">
    <source>
        <dbReference type="SAM" id="MobiDB-lite"/>
    </source>
</evidence>
<reference evidence="7 8" key="1">
    <citation type="submission" date="2016-12" db="EMBL/GenBank/DDBJ databases">
        <title>The draft genome sequence of Actinophytocola xinjiangensis.</title>
        <authorList>
            <person name="Wang W."/>
            <person name="Yuan L."/>
        </authorList>
    </citation>
    <scope>NUCLEOTIDE SEQUENCE [LARGE SCALE GENOMIC DNA]</scope>
    <source>
        <strain evidence="7 8">CGMCC 4.4663</strain>
    </source>
</reference>
<dbReference type="PROSITE" id="PS01081">
    <property type="entry name" value="HTH_TETR_1"/>
    <property type="match status" value="1"/>
</dbReference>
<dbReference type="GO" id="GO:0003700">
    <property type="term" value="F:DNA-binding transcription factor activity"/>
    <property type="evidence" value="ECO:0007669"/>
    <property type="project" value="TreeGrafter"/>
</dbReference>
<evidence type="ECO:0000256" key="4">
    <source>
        <dbReference type="PROSITE-ProRule" id="PRU00335"/>
    </source>
</evidence>
<evidence type="ECO:0000313" key="8">
    <source>
        <dbReference type="Proteomes" id="UP000185696"/>
    </source>
</evidence>
<accession>A0A7Z0WQM5</accession>
<dbReference type="AlphaFoldDB" id="A0A7Z0WQM5"/>
<dbReference type="Gene3D" id="1.10.10.60">
    <property type="entry name" value="Homeodomain-like"/>
    <property type="match status" value="1"/>
</dbReference>
<dbReference type="InterPro" id="IPR009057">
    <property type="entry name" value="Homeodomain-like_sf"/>
</dbReference>
<dbReference type="PANTHER" id="PTHR30055:SF148">
    <property type="entry name" value="TETR-FAMILY TRANSCRIPTIONAL REGULATOR"/>
    <property type="match status" value="1"/>
</dbReference>
<dbReference type="GO" id="GO:0000976">
    <property type="term" value="F:transcription cis-regulatory region binding"/>
    <property type="evidence" value="ECO:0007669"/>
    <property type="project" value="TreeGrafter"/>
</dbReference>
<dbReference type="InterPro" id="IPR036271">
    <property type="entry name" value="Tet_transcr_reg_TetR-rel_C_sf"/>
</dbReference>
<keyword evidence="1" id="KW-0805">Transcription regulation</keyword>
<dbReference type="InterPro" id="IPR050109">
    <property type="entry name" value="HTH-type_TetR-like_transc_reg"/>
</dbReference>
<name>A0A7Z0WQM5_9PSEU</name>
<feature type="domain" description="HTH tetR-type" evidence="6">
    <location>
        <begin position="19"/>
        <end position="80"/>
    </location>
</feature>
<dbReference type="Proteomes" id="UP000185696">
    <property type="component" value="Unassembled WGS sequence"/>
</dbReference>
<feature type="region of interest" description="Disordered" evidence="5">
    <location>
        <begin position="1"/>
        <end position="20"/>
    </location>
</feature>
<dbReference type="Pfam" id="PF00440">
    <property type="entry name" value="TetR_N"/>
    <property type="match status" value="1"/>
</dbReference>
<protein>
    <recommendedName>
        <fullName evidence="6">HTH tetR-type domain-containing protein</fullName>
    </recommendedName>
</protein>
<dbReference type="PROSITE" id="PS50977">
    <property type="entry name" value="HTH_TETR_2"/>
    <property type="match status" value="1"/>
</dbReference>
<dbReference type="InterPro" id="IPR011075">
    <property type="entry name" value="TetR_C"/>
</dbReference>
<organism evidence="7 8">
    <name type="scientific">Actinophytocola xinjiangensis</name>
    <dbReference type="NCBI Taxonomy" id="485602"/>
    <lineage>
        <taxon>Bacteria</taxon>
        <taxon>Bacillati</taxon>
        <taxon>Actinomycetota</taxon>
        <taxon>Actinomycetes</taxon>
        <taxon>Pseudonocardiales</taxon>
        <taxon>Pseudonocardiaceae</taxon>
    </lineage>
</organism>
<evidence type="ECO:0000256" key="1">
    <source>
        <dbReference type="ARBA" id="ARBA00023015"/>
    </source>
</evidence>
<dbReference type="InterPro" id="IPR023772">
    <property type="entry name" value="DNA-bd_HTH_TetR-type_CS"/>
</dbReference>
<gene>
    <name evidence="7" type="ORF">BLA60_05745</name>
</gene>
<dbReference type="SUPFAM" id="SSF48498">
    <property type="entry name" value="Tetracyclin repressor-like, C-terminal domain"/>
    <property type="match status" value="1"/>
</dbReference>
<evidence type="ECO:0000256" key="2">
    <source>
        <dbReference type="ARBA" id="ARBA00023125"/>
    </source>
</evidence>
<comment type="caution">
    <text evidence="7">The sequence shown here is derived from an EMBL/GenBank/DDBJ whole genome shotgun (WGS) entry which is preliminary data.</text>
</comment>
<keyword evidence="2 4" id="KW-0238">DNA-binding</keyword>
<keyword evidence="8" id="KW-1185">Reference proteome</keyword>
<keyword evidence="3" id="KW-0804">Transcription</keyword>
<evidence type="ECO:0000313" key="7">
    <source>
        <dbReference type="EMBL" id="OLF13169.1"/>
    </source>
</evidence>
<dbReference type="EMBL" id="MSIF01000002">
    <property type="protein sequence ID" value="OLF13169.1"/>
    <property type="molecule type" value="Genomic_DNA"/>
</dbReference>
<sequence length="204" mass="22596">MPRRFPEPHRRPPGRPRSERASRAIIGATLDMLVEGVSMDSLSMEAVAARAGVGKATLYRRWPNKQALVSDALASLYEPPVPVARGSVRQDLITALDDLRRWALRSTAGRLLPHFLGGVCPSPELRDQYVRAVIEPRKAVIREILRRRIASRDLHPDVDPEATLTVVFGSVLFQLVLTGDTAEQDFSPEHIVELILPGIRACAN</sequence>
<evidence type="ECO:0000259" key="6">
    <source>
        <dbReference type="PROSITE" id="PS50977"/>
    </source>
</evidence>
<proteinExistence type="predicted"/>
<feature type="DNA-binding region" description="H-T-H motif" evidence="4">
    <location>
        <begin position="43"/>
        <end position="62"/>
    </location>
</feature>
<dbReference type="SUPFAM" id="SSF46689">
    <property type="entry name" value="Homeodomain-like"/>
    <property type="match status" value="1"/>
</dbReference>
<dbReference type="InterPro" id="IPR001647">
    <property type="entry name" value="HTH_TetR"/>
</dbReference>
<dbReference type="Pfam" id="PF16859">
    <property type="entry name" value="TetR_C_11"/>
    <property type="match status" value="1"/>
</dbReference>
<evidence type="ECO:0000256" key="3">
    <source>
        <dbReference type="ARBA" id="ARBA00023163"/>
    </source>
</evidence>
<dbReference type="PANTHER" id="PTHR30055">
    <property type="entry name" value="HTH-TYPE TRANSCRIPTIONAL REGULATOR RUTR"/>
    <property type="match status" value="1"/>
</dbReference>